<dbReference type="SUPFAM" id="SSF54593">
    <property type="entry name" value="Glyoxalase/Bleomycin resistance protein/Dihydroxybiphenyl dioxygenase"/>
    <property type="match status" value="1"/>
</dbReference>
<gene>
    <name evidence="3" type="ORF">M0638_17995</name>
</gene>
<evidence type="ECO:0000256" key="1">
    <source>
        <dbReference type="ARBA" id="ARBA00022737"/>
    </source>
</evidence>
<evidence type="ECO:0000259" key="2">
    <source>
        <dbReference type="PROSITE" id="PS51819"/>
    </source>
</evidence>
<dbReference type="EC" id="1.13.11.2" evidence="3"/>
<reference evidence="3" key="1">
    <citation type="submission" date="2022-04" db="EMBL/GenBank/DDBJ databases">
        <title>Roseomonas acroporae sp. nov., isolated from coral Acropora digitifera.</title>
        <authorList>
            <person name="Sun H."/>
        </authorList>
    </citation>
    <scope>NUCLEOTIDE SEQUENCE</scope>
    <source>
        <strain evidence="3">NAR14</strain>
    </source>
</reference>
<dbReference type="InterPro" id="IPR037523">
    <property type="entry name" value="VOC_core"/>
</dbReference>
<keyword evidence="4" id="KW-1185">Reference proteome</keyword>
<dbReference type="EMBL" id="JALPRX010000078">
    <property type="protein sequence ID" value="MCK8786272.1"/>
    <property type="molecule type" value="Genomic_DNA"/>
</dbReference>
<dbReference type="Gene3D" id="3.10.180.10">
    <property type="entry name" value="2,3-Dihydroxybiphenyl 1,2-Dioxygenase, domain 1"/>
    <property type="match status" value="2"/>
</dbReference>
<dbReference type="Proteomes" id="UP001139516">
    <property type="component" value="Unassembled WGS sequence"/>
</dbReference>
<dbReference type="GO" id="GO:0008198">
    <property type="term" value="F:ferrous iron binding"/>
    <property type="evidence" value="ECO:0007669"/>
    <property type="project" value="InterPro"/>
</dbReference>
<sequence length="338" mass="38235">MHDEPIMDVAHLGHLEVLTPRPEESLRFFVDVMGMTESGRKGDSVYLRGWDDYECYSLQLTAAKTSGLGHAAFRARSPQALERRVAALKRSGLAEGWHEGEFGHGPGFRFRDPDGHLIELYYETEWYRAPEALRPALKNQAQRFPGRGVNVRRLDHFNCLAVDVRENREFFERYLGFRNTERIVLDDGTEAGMWLTCTNKSYDFAYTREAHGVRGRFHHITFALDSREAILQAADVFLENGVFIETGPHKHAVQQTFFLYVYEPGGNRVEVANAGARLVLAPDWQPIVWTEAERRKGQAWGLKTIESFHTHGTPPLPDRHGDELVAGVDDLAGSGIAS</sequence>
<comment type="caution">
    <text evidence="3">The sequence shown here is derived from an EMBL/GenBank/DDBJ whole genome shotgun (WGS) entry which is preliminary data.</text>
</comment>
<feature type="domain" description="VOC" evidence="2">
    <location>
        <begin position="153"/>
        <end position="274"/>
    </location>
</feature>
<dbReference type="GO" id="GO:0018577">
    <property type="term" value="F:catechol 2,3-dioxygenase activity"/>
    <property type="evidence" value="ECO:0007669"/>
    <property type="project" value="UniProtKB-EC"/>
</dbReference>
<dbReference type="InterPro" id="IPR050383">
    <property type="entry name" value="GlyoxalaseI/FosfomycinResist"/>
</dbReference>
<dbReference type="NCBIfam" id="TIGR03211">
    <property type="entry name" value="catechol_2_3"/>
    <property type="match status" value="1"/>
</dbReference>
<dbReference type="InterPro" id="IPR029068">
    <property type="entry name" value="Glyas_Bleomycin-R_OHBP_Dase"/>
</dbReference>
<proteinExistence type="predicted"/>
<dbReference type="AlphaFoldDB" id="A0A9X1YCN6"/>
<protein>
    <submittedName>
        <fullName evidence="3">Catechol 2,3-dioxygenase</fullName>
        <ecNumber evidence="3">1.13.11.2</ecNumber>
    </submittedName>
</protein>
<dbReference type="PROSITE" id="PS51819">
    <property type="entry name" value="VOC"/>
    <property type="match status" value="2"/>
</dbReference>
<name>A0A9X1YCN6_9PROT</name>
<dbReference type="InterPro" id="IPR004360">
    <property type="entry name" value="Glyas_Fos-R_dOase_dom"/>
</dbReference>
<dbReference type="PANTHER" id="PTHR21366:SF19">
    <property type="entry name" value="METAPYROCATECHASE"/>
    <property type="match status" value="1"/>
</dbReference>
<keyword evidence="1" id="KW-0677">Repeat</keyword>
<organism evidence="3 4">
    <name type="scientific">Roseomonas acroporae</name>
    <dbReference type="NCBI Taxonomy" id="2937791"/>
    <lineage>
        <taxon>Bacteria</taxon>
        <taxon>Pseudomonadati</taxon>
        <taxon>Pseudomonadota</taxon>
        <taxon>Alphaproteobacteria</taxon>
        <taxon>Acetobacterales</taxon>
        <taxon>Roseomonadaceae</taxon>
        <taxon>Roseomonas</taxon>
    </lineage>
</organism>
<dbReference type="InterPro" id="IPR017624">
    <property type="entry name" value="Catechol_2-3_dOase"/>
</dbReference>
<accession>A0A9X1YCN6</accession>
<dbReference type="RefSeq" id="WP_248668385.1">
    <property type="nucleotide sequence ID" value="NZ_JALPRX010000078.1"/>
</dbReference>
<dbReference type="Pfam" id="PF00903">
    <property type="entry name" value="Glyoxalase"/>
    <property type="match status" value="2"/>
</dbReference>
<evidence type="ECO:0000313" key="4">
    <source>
        <dbReference type="Proteomes" id="UP001139516"/>
    </source>
</evidence>
<keyword evidence="3" id="KW-0560">Oxidoreductase</keyword>
<evidence type="ECO:0000313" key="3">
    <source>
        <dbReference type="EMBL" id="MCK8786272.1"/>
    </source>
</evidence>
<feature type="domain" description="VOC" evidence="2">
    <location>
        <begin position="11"/>
        <end position="123"/>
    </location>
</feature>
<dbReference type="PANTHER" id="PTHR21366">
    <property type="entry name" value="GLYOXALASE FAMILY PROTEIN"/>
    <property type="match status" value="1"/>
</dbReference>
<dbReference type="CDD" id="cd09013">
    <property type="entry name" value="BphC-JF8_N_like"/>
    <property type="match status" value="1"/>
</dbReference>